<dbReference type="InterPro" id="IPR056764">
    <property type="entry name" value="LbH_EIF2B3/5"/>
</dbReference>
<dbReference type="Pfam" id="PF03666">
    <property type="entry name" value="NPR3"/>
    <property type="match status" value="1"/>
</dbReference>
<dbReference type="CDD" id="cd04652">
    <property type="entry name" value="LbH_eIF2B_gamma_C"/>
    <property type="match status" value="1"/>
</dbReference>
<dbReference type="Pfam" id="PF25084">
    <property type="entry name" value="LbH_EIF2B"/>
    <property type="match status" value="1"/>
</dbReference>
<protein>
    <recommendedName>
        <fullName evidence="8">FAD-binding FR-type domain-containing protein</fullName>
    </recommendedName>
</protein>
<evidence type="ECO:0000256" key="2">
    <source>
        <dbReference type="ARBA" id="ARBA00004514"/>
    </source>
</evidence>
<feature type="region of interest" description="Disordered" evidence="7">
    <location>
        <begin position="667"/>
        <end position="697"/>
    </location>
</feature>
<feature type="domain" description="FAD-binding FR-type" evidence="8">
    <location>
        <begin position="899"/>
        <end position="1003"/>
    </location>
</feature>
<comment type="similarity">
    <text evidence="3">Belongs to the eIF-2B gamma/epsilon subunits family.</text>
</comment>
<dbReference type="InterPro" id="IPR005365">
    <property type="entry name" value="Npr3"/>
</dbReference>
<dbReference type="PANTHER" id="PTHR13153:SF5">
    <property type="entry name" value="GATOR COMPLEX PROTEIN NPRL3"/>
    <property type="match status" value="1"/>
</dbReference>
<feature type="region of interest" description="Disordered" evidence="7">
    <location>
        <begin position="129"/>
        <end position="260"/>
    </location>
</feature>
<dbReference type="PROSITE" id="PS51384">
    <property type="entry name" value="FAD_FR"/>
    <property type="match status" value="1"/>
</dbReference>
<proteinExistence type="inferred from homology"/>
<dbReference type="SUPFAM" id="SSF52343">
    <property type="entry name" value="Ferredoxin reductase-like, C-terminal NADP-linked domain"/>
    <property type="match status" value="1"/>
</dbReference>
<comment type="subunit">
    <text evidence="6">Component of the translation initiation factor 2B (eIF2B) complex which is a heterodecamer of two sets of five different subunits: alpha, beta, gamma, delta and epsilon. Subunits alpha, beta and delta comprise a regulatory subcomplex and subunits epsilon and gamma comprise a catalytic subcomplex. Within the complex, the hexameric regulatory complex resides at the center, with the two heterodimeric catalytic subcomplexes bound on opposite sides.</text>
</comment>
<dbReference type="SUPFAM" id="SSF53448">
    <property type="entry name" value="Nucleotide-diphospho-sugar transferases"/>
    <property type="match status" value="1"/>
</dbReference>
<feature type="compositionally biased region" description="Low complexity" evidence="7">
    <location>
        <begin position="222"/>
        <end position="235"/>
    </location>
</feature>
<feature type="compositionally biased region" description="Acidic residues" evidence="7">
    <location>
        <begin position="135"/>
        <end position="152"/>
    </location>
</feature>
<reference evidence="9" key="1">
    <citation type="submission" date="2021-07" db="EMBL/GenBank/DDBJ databases">
        <title>Draft genome of Mortierella alpina, strain LL118, isolated from an aspen leaf litter sample.</title>
        <authorList>
            <person name="Yang S."/>
            <person name="Vinatzer B.A."/>
        </authorList>
    </citation>
    <scope>NUCLEOTIDE SEQUENCE</scope>
    <source>
        <strain evidence="9">LL118</strain>
    </source>
</reference>
<comment type="similarity">
    <text evidence="4">Belongs to the NPR3 family.</text>
</comment>
<evidence type="ECO:0000259" key="8">
    <source>
        <dbReference type="PROSITE" id="PS51384"/>
    </source>
</evidence>
<dbReference type="InterPro" id="IPR056603">
    <property type="entry name" value="HTH_NPRL3"/>
</dbReference>
<dbReference type="Gene3D" id="3.40.50.80">
    <property type="entry name" value="Nucleotide-binding domain of ferredoxin-NADP reductase (FNR) module"/>
    <property type="match status" value="1"/>
</dbReference>
<feature type="compositionally biased region" description="Basic and acidic residues" evidence="7">
    <location>
        <begin position="161"/>
        <end position="178"/>
    </location>
</feature>
<evidence type="ECO:0000256" key="4">
    <source>
        <dbReference type="ARBA" id="ARBA00010546"/>
    </source>
</evidence>
<dbReference type="Pfam" id="PF00175">
    <property type="entry name" value="NAD_binding_1"/>
    <property type="match status" value="1"/>
</dbReference>
<dbReference type="GO" id="GO:1904262">
    <property type="term" value="P:negative regulation of TORC1 signaling"/>
    <property type="evidence" value="ECO:0007669"/>
    <property type="project" value="TreeGrafter"/>
</dbReference>
<dbReference type="CDD" id="cd04198">
    <property type="entry name" value="eIF-2B_gamma_N"/>
    <property type="match status" value="1"/>
</dbReference>
<name>A0A9P8A5L9_MORAP</name>
<dbReference type="Pfam" id="PF00483">
    <property type="entry name" value="NTP_transferase"/>
    <property type="match status" value="1"/>
</dbReference>
<dbReference type="SUPFAM" id="SSF63380">
    <property type="entry name" value="Riboflavin synthase domain-like"/>
    <property type="match status" value="1"/>
</dbReference>
<dbReference type="GO" id="GO:1990130">
    <property type="term" value="C:GATOR1 complex"/>
    <property type="evidence" value="ECO:0007669"/>
    <property type="project" value="TreeGrafter"/>
</dbReference>
<feature type="compositionally biased region" description="Polar residues" evidence="7">
    <location>
        <begin position="249"/>
        <end position="260"/>
    </location>
</feature>
<feature type="region of interest" description="Disordered" evidence="7">
    <location>
        <begin position="731"/>
        <end position="758"/>
    </location>
</feature>
<evidence type="ECO:0000256" key="5">
    <source>
        <dbReference type="ARBA" id="ARBA00022490"/>
    </source>
</evidence>
<dbReference type="PRINTS" id="PR00406">
    <property type="entry name" value="CYTB5RDTASE"/>
</dbReference>
<feature type="region of interest" description="Disordered" evidence="7">
    <location>
        <begin position="23"/>
        <end position="47"/>
    </location>
</feature>
<evidence type="ECO:0000256" key="1">
    <source>
        <dbReference type="ARBA" id="ARBA00001974"/>
    </source>
</evidence>
<feature type="compositionally biased region" description="Polar residues" evidence="7">
    <location>
        <begin position="667"/>
        <end position="685"/>
    </location>
</feature>
<accession>A0A9P8A5L9</accession>
<dbReference type="Gene3D" id="3.90.550.10">
    <property type="entry name" value="Spore Coat Polysaccharide Biosynthesis Protein SpsA, Chain A"/>
    <property type="match status" value="1"/>
</dbReference>
<evidence type="ECO:0000256" key="6">
    <source>
        <dbReference type="ARBA" id="ARBA00046432"/>
    </source>
</evidence>
<dbReference type="Gene3D" id="2.160.10.10">
    <property type="entry name" value="Hexapeptide repeat proteins"/>
    <property type="match status" value="1"/>
</dbReference>
<comment type="subcellular location">
    <subcellularLocation>
        <location evidence="2">Cytoplasm</location>
        <location evidence="2">Cytosol</location>
    </subcellularLocation>
</comment>
<dbReference type="InterPro" id="IPR008333">
    <property type="entry name" value="Cbr1-like_FAD-bd_dom"/>
</dbReference>
<keyword evidence="5" id="KW-0963">Cytoplasm</keyword>
<dbReference type="GO" id="GO:0010508">
    <property type="term" value="P:positive regulation of autophagy"/>
    <property type="evidence" value="ECO:0007669"/>
    <property type="project" value="TreeGrafter"/>
</dbReference>
<dbReference type="InterPro" id="IPR029044">
    <property type="entry name" value="Nucleotide-diphossugar_trans"/>
</dbReference>
<dbReference type="InterPro" id="IPR017938">
    <property type="entry name" value="Riboflavin_synthase-like_b-brl"/>
</dbReference>
<evidence type="ECO:0000256" key="7">
    <source>
        <dbReference type="SAM" id="MobiDB-lite"/>
    </source>
</evidence>
<dbReference type="Gene3D" id="2.40.30.10">
    <property type="entry name" value="Translation factors"/>
    <property type="match status" value="1"/>
</dbReference>
<dbReference type="Pfam" id="PF00970">
    <property type="entry name" value="FAD_binding_6"/>
    <property type="match status" value="1"/>
</dbReference>
<evidence type="ECO:0000313" key="9">
    <source>
        <dbReference type="EMBL" id="KAG9324379.1"/>
    </source>
</evidence>
<dbReference type="GO" id="GO:0034198">
    <property type="term" value="P:cellular response to amino acid starvation"/>
    <property type="evidence" value="ECO:0007669"/>
    <property type="project" value="TreeGrafter"/>
</dbReference>
<dbReference type="GO" id="GO:0016491">
    <property type="term" value="F:oxidoreductase activity"/>
    <property type="evidence" value="ECO:0007669"/>
    <property type="project" value="InterPro"/>
</dbReference>
<comment type="caution">
    <text evidence="9">The sequence shown here is derived from an EMBL/GenBank/DDBJ whole genome shotgun (WGS) entry which is preliminary data.</text>
</comment>
<evidence type="ECO:0000256" key="3">
    <source>
        <dbReference type="ARBA" id="ARBA00007878"/>
    </source>
</evidence>
<dbReference type="InterPro" id="IPR005835">
    <property type="entry name" value="NTP_transferase_dom"/>
</dbReference>
<evidence type="ECO:0000313" key="10">
    <source>
        <dbReference type="Proteomes" id="UP000717515"/>
    </source>
</evidence>
<gene>
    <name evidence="9" type="ORF">KVV02_008583</name>
</gene>
<dbReference type="CDD" id="cd06183">
    <property type="entry name" value="cyt_b5_reduct_like"/>
    <property type="match status" value="1"/>
</dbReference>
<dbReference type="InterPro" id="IPR017927">
    <property type="entry name" value="FAD-bd_FR_type"/>
</dbReference>
<feature type="compositionally biased region" description="Polar residues" evidence="7">
    <location>
        <begin position="184"/>
        <end position="214"/>
    </location>
</feature>
<comment type="cofactor">
    <cofactor evidence="1">
        <name>FAD</name>
        <dbReference type="ChEBI" id="CHEBI:57692"/>
    </cofactor>
</comment>
<dbReference type="InterPro" id="IPR039261">
    <property type="entry name" value="FNR_nucleotide-bd"/>
</dbReference>
<dbReference type="GO" id="GO:0038202">
    <property type="term" value="P:TORC1 signaling"/>
    <property type="evidence" value="ECO:0007669"/>
    <property type="project" value="TreeGrafter"/>
</dbReference>
<feature type="compositionally biased region" description="Low complexity" evidence="7">
    <location>
        <begin position="746"/>
        <end position="756"/>
    </location>
</feature>
<dbReference type="InterPro" id="IPR001433">
    <property type="entry name" value="OxRdtase_FAD/NAD-bd"/>
</dbReference>
<organism evidence="9 10">
    <name type="scientific">Mortierella alpina</name>
    <name type="common">Oleaginous fungus</name>
    <name type="synonym">Mortierella renispora</name>
    <dbReference type="NCBI Taxonomy" id="64518"/>
    <lineage>
        <taxon>Eukaryota</taxon>
        <taxon>Fungi</taxon>
        <taxon>Fungi incertae sedis</taxon>
        <taxon>Mucoromycota</taxon>
        <taxon>Mortierellomycotina</taxon>
        <taxon>Mortierellomycetes</taxon>
        <taxon>Mortierellales</taxon>
        <taxon>Mortierellaceae</taxon>
        <taxon>Mortierella</taxon>
    </lineage>
</organism>
<sequence>MNGLVGIVIVTNSSRGHHFVYKYPQEKQGNARPAHRSTDSKSKPNVPQVDEFQATNKVLGYDPQFLANLLSPKLALCDKRFQLTVDDLTFIGHPVWMSGPDFKQRRHYWKWKSSRPPKERVKRGWIVGGMAPFMDDNDSDSDICYEDSNDESDSARGGNKGLRETKEAMLRRGSKDDAPEMSAATRSYTDPTVWRQQQRLRTQTYNSNPSSPASGDSPLAGQTPQQQMTPSMPHQASFGSSLLHHPVSMPQTPTGIQNNLSSQLGMPPPIQITQGSVSNAFSHTVSTPAAHFQQMSFFHVVFVLKPQELQLNAVADQVYKNIACKLTAALRYEELSSQYVSQEATKILAIREEAAQSAFTLEHFHEQVLSLSSLARAVRSIYDCISADKVCHVVLNDSIDISLQIPHLAPLARTGAYITRQIQSGVEHDGPPASANNTNGCTMPGSQQALMTPMVGQYGGIGGMGYMMDDYEIGIAYEYENFPVLYPYHTLLLLEDPEEILKDIPLDANPTLVKLVQILVPYQCLDELQYILDCSMAQIYRLASHLIYWRKAKLIDQIRVSNVYVVAPQAAINESLVPDFSQHFPTLSLPNVLHELSTPKAYKAHIPGAGKDKEVQTVYLEMLTYLLRKDLIVQLHTYILILVPEYIKLGCSIEDYEHMMNEDFSNSGALTPTLESPTINNHHGTSAGGNQAGSAKSSDFGQLSLLQLQQQQQQQQLMFQKQQVLPSQTYRYHNRSSTGPGGGQGPASAGAAISSSVKSHMSMPPFGKLLGKRQDASSILPNPGQALETEKDWLMRMCENQPQSVAELFMRLIHYFDGQHHVEEILFREQIVAKDLKTVFANTGSSSSARAPRSTTAQNVVTFLAASALGAGAYFYQWNKHRESSVLGPFSAAEELTTEKWTPILLKSITKVSDQTSLFEFQLPKSCNIPISSAIYVKDDEIQAMRAYTPVHSMEKDQDTVQLLIKRYSEGQVSRFMHSARPGQKIEMRGPVLIWPGGRSDLEKWDEIGMIAGGTGITAFLPIIHSVLTHPTKKIRISLVFASHTPQELYFKDELDQLAKSFPDQFKVLYTVDSTGSPGSAASENAAWNGHIGYVNETMLRELLPAPKAITAETVLLDKNSGTETREAKNSVVLVCGPEPMIKHLTGPRGPSGQDPIRGTLGAIGYQKGQVFRKRVPEFQAIIMAGYGNGLYPLTEESNMPKALLPIENQPMISYPLAWLESSGVTDVIVVSLTSGSKKLGHYLDRVYEGQLHITMEVVDDNTGTADALALIKDKIKTDFIVISCDLLTSLIPHQFLDMHRSEDPTVTALFFEPNKGEGGHSGSSKVKEVTQYVGIDASNSQLIYLNNSDDMDSDEFSLRMSLLSHHPVMNISRLLQDGHLYVFKRWVIDLIAEVSHKRTMASIKEHVLPLLVKSQYQRALADREGVTRAVGASVAAHPNTQKLALSLSTTQPTENEESSQGEWKNAVKCKAFVLPKDVYCGRANTIPNYFEINRYYTKTTDKIRNPGVTNQVQTQVGADSLIGDDTKIGDRSSVKKSTIGAHITIGKNVKIVNSIIMDHAIIEDNVKLEGCIICSGSKVCEKSMLKDCEVGGGFRVEKETTARNEQLVDFQEQ</sequence>
<dbReference type="Pfam" id="PF24064">
    <property type="entry name" value="HTH_NPRL3"/>
    <property type="match status" value="1"/>
</dbReference>
<dbReference type="Proteomes" id="UP000717515">
    <property type="component" value="Unassembled WGS sequence"/>
</dbReference>
<dbReference type="EMBL" id="JAIFTL010000068">
    <property type="protein sequence ID" value="KAG9324379.1"/>
    <property type="molecule type" value="Genomic_DNA"/>
</dbReference>
<dbReference type="PANTHER" id="PTHR13153">
    <property type="entry name" value="CGTHBA PROTEIN -14 GENE PROTEIN"/>
    <property type="match status" value="1"/>
</dbReference>